<name>A0A0A0P380_9CAUD</name>
<sequence>MKYNDGHTNSRWAIFQEKVADELMARKLVASREEAEHFAEALDLSFEQDYNPVHMDQWDALIKRDADEYEKDQNREA</sequence>
<organism evidence="1 2">
    <name type="scientific">Enterobacteria phage IME_EC2</name>
    <dbReference type="NCBI Taxonomy" id="1414766"/>
    <lineage>
        <taxon>Viruses</taxon>
        <taxon>Duplodnaviria</taxon>
        <taxon>Heunggongvirae</taxon>
        <taxon>Uroviricota</taxon>
        <taxon>Caudoviricetes</taxon>
        <taxon>Murrayvirus</taxon>
        <taxon>Murrayvirus EC2</taxon>
    </lineage>
</organism>
<dbReference type="EMBL" id="KF591601">
    <property type="protein sequence ID" value="AGZ17804.1"/>
    <property type="molecule type" value="Genomic_DNA"/>
</dbReference>
<evidence type="ECO:0000313" key="1">
    <source>
        <dbReference type="EMBL" id="AGZ17804.1"/>
    </source>
</evidence>
<evidence type="ECO:0000313" key="2">
    <source>
        <dbReference type="Proteomes" id="UP000030156"/>
    </source>
</evidence>
<reference evidence="1 2" key="1">
    <citation type="submission" date="2013-08" db="EMBL/GenBank/DDBJ databases">
        <authorList>
            <person name="Tong Y."/>
            <person name="Hua Y."/>
            <person name="Mi Z."/>
            <person name="An X."/>
            <person name="Pei G."/>
            <person name="Wang W."/>
            <person name="Xu X."/>
            <person name="Li S."/>
        </authorList>
    </citation>
    <scope>NUCLEOTIDE SEQUENCE [LARGE SCALE GENOMIC DNA]</scope>
    <source>
        <strain evidence="1">Sewage</strain>
    </source>
</reference>
<keyword evidence="2" id="KW-1185">Reference proteome</keyword>
<proteinExistence type="predicted"/>
<protein>
    <submittedName>
        <fullName evidence="1">Uncharacterized protein</fullName>
    </submittedName>
</protein>
<accession>A0A0A0P380</accession>
<dbReference type="Proteomes" id="UP000030156">
    <property type="component" value="Segment"/>
</dbReference>
<gene>
    <name evidence="1" type="ORF">IME_EC2_13</name>
</gene>